<dbReference type="EMBL" id="BK032703">
    <property type="protein sequence ID" value="DAF55916.1"/>
    <property type="molecule type" value="Genomic_DNA"/>
</dbReference>
<organism evidence="1">
    <name type="scientific">Siphoviridae sp. ctzlI32</name>
    <dbReference type="NCBI Taxonomy" id="2827981"/>
    <lineage>
        <taxon>Viruses</taxon>
        <taxon>Duplodnaviria</taxon>
        <taxon>Heunggongvirae</taxon>
        <taxon>Uroviricota</taxon>
        <taxon>Caudoviricetes</taxon>
    </lineage>
</organism>
<name>A0A8S5SXT1_9CAUD</name>
<accession>A0A8S5SXT1</accession>
<protein>
    <submittedName>
        <fullName evidence="1">Uncharacterized protein</fullName>
    </submittedName>
</protein>
<reference evidence="1" key="1">
    <citation type="journal article" date="2021" name="Proc. Natl. Acad. Sci. U.S.A.">
        <title>A Catalog of Tens of Thousands of Viruses from Human Metagenomes Reveals Hidden Associations with Chronic Diseases.</title>
        <authorList>
            <person name="Tisza M.J."/>
            <person name="Buck C.B."/>
        </authorList>
    </citation>
    <scope>NUCLEOTIDE SEQUENCE</scope>
    <source>
        <strain evidence="1">CtzlI32</strain>
    </source>
</reference>
<sequence length="34" mass="4127">MLKGCCCRKSIRRFSDVMHLWSFWKGQPTLARQR</sequence>
<evidence type="ECO:0000313" key="1">
    <source>
        <dbReference type="EMBL" id="DAF55916.1"/>
    </source>
</evidence>
<proteinExistence type="predicted"/>